<proteinExistence type="predicted"/>
<organism evidence="1 2">
    <name type="scientific">Catharanthus roseus</name>
    <name type="common">Madagascar periwinkle</name>
    <name type="synonym">Vinca rosea</name>
    <dbReference type="NCBI Taxonomy" id="4058"/>
    <lineage>
        <taxon>Eukaryota</taxon>
        <taxon>Viridiplantae</taxon>
        <taxon>Streptophyta</taxon>
        <taxon>Embryophyta</taxon>
        <taxon>Tracheophyta</taxon>
        <taxon>Spermatophyta</taxon>
        <taxon>Magnoliopsida</taxon>
        <taxon>eudicotyledons</taxon>
        <taxon>Gunneridae</taxon>
        <taxon>Pentapetalae</taxon>
        <taxon>asterids</taxon>
        <taxon>lamiids</taxon>
        <taxon>Gentianales</taxon>
        <taxon>Apocynaceae</taxon>
        <taxon>Rauvolfioideae</taxon>
        <taxon>Vinceae</taxon>
        <taxon>Catharanthinae</taxon>
        <taxon>Catharanthus</taxon>
    </lineage>
</organism>
<accession>A0ACC0BY85</accession>
<gene>
    <name evidence="1" type="ORF">M9H77_08536</name>
</gene>
<protein>
    <submittedName>
        <fullName evidence="1">Uncharacterized protein</fullName>
    </submittedName>
</protein>
<sequence>MGSSSPIDDLVEFGTIRLLDWNDSMTDIQLGMRFVDKVQAIEMKSRGHKVTTYNPRKGIYMVRSPIPVSGTGKFQIKKAYEKACGSVLSDIPNWYRDDRSCIAGLILGKGSLVAVDQAAGLAHFLNQYVFNEEPVDVAGSVGSIRAQANECHKAYDVMASKKALEKKNGEEEEGEEKMRQRGEAREEQIYFRF</sequence>
<reference evidence="2" key="1">
    <citation type="journal article" date="2023" name="Nat. Plants">
        <title>Single-cell RNA sequencing provides a high-resolution roadmap for understanding the multicellular compartmentation of specialized metabolism.</title>
        <authorList>
            <person name="Sun S."/>
            <person name="Shen X."/>
            <person name="Li Y."/>
            <person name="Li Y."/>
            <person name="Wang S."/>
            <person name="Li R."/>
            <person name="Zhang H."/>
            <person name="Shen G."/>
            <person name="Guo B."/>
            <person name="Wei J."/>
            <person name="Xu J."/>
            <person name="St-Pierre B."/>
            <person name="Chen S."/>
            <person name="Sun C."/>
        </authorList>
    </citation>
    <scope>NUCLEOTIDE SEQUENCE [LARGE SCALE GENOMIC DNA]</scope>
</reference>
<keyword evidence="2" id="KW-1185">Reference proteome</keyword>
<evidence type="ECO:0000313" key="1">
    <source>
        <dbReference type="EMBL" id="KAI5677586.1"/>
    </source>
</evidence>
<dbReference type="EMBL" id="CM044702">
    <property type="protein sequence ID" value="KAI5677586.1"/>
    <property type="molecule type" value="Genomic_DNA"/>
</dbReference>
<name>A0ACC0BY85_CATRO</name>
<evidence type="ECO:0000313" key="2">
    <source>
        <dbReference type="Proteomes" id="UP001060085"/>
    </source>
</evidence>
<dbReference type="Proteomes" id="UP001060085">
    <property type="component" value="Linkage Group LG02"/>
</dbReference>
<comment type="caution">
    <text evidence="1">The sequence shown here is derived from an EMBL/GenBank/DDBJ whole genome shotgun (WGS) entry which is preliminary data.</text>
</comment>